<organism evidence="3 4">
    <name type="scientific">Ancylobacter radicis</name>
    <dbReference type="NCBI Taxonomy" id="2836179"/>
    <lineage>
        <taxon>Bacteria</taxon>
        <taxon>Pseudomonadati</taxon>
        <taxon>Pseudomonadota</taxon>
        <taxon>Alphaproteobacteria</taxon>
        <taxon>Hyphomicrobiales</taxon>
        <taxon>Xanthobacteraceae</taxon>
        <taxon>Ancylobacter</taxon>
    </lineage>
</organism>
<name>A0ABS5RCN0_9HYPH</name>
<evidence type="ECO:0000313" key="3">
    <source>
        <dbReference type="EMBL" id="MBS9478604.1"/>
    </source>
</evidence>
<comment type="similarity">
    <text evidence="1">Belongs to the short-chain dehydrogenases/reductases (SDR) family.</text>
</comment>
<dbReference type="InterPro" id="IPR002347">
    <property type="entry name" value="SDR_fam"/>
</dbReference>
<dbReference type="RefSeq" id="WP_213756554.1">
    <property type="nucleotide sequence ID" value="NZ_JAHCQH010000020.1"/>
</dbReference>
<dbReference type="InterPro" id="IPR036291">
    <property type="entry name" value="NAD(P)-bd_dom_sf"/>
</dbReference>
<evidence type="ECO:0000256" key="2">
    <source>
        <dbReference type="ARBA" id="ARBA00023002"/>
    </source>
</evidence>
<keyword evidence="4" id="KW-1185">Reference proteome</keyword>
<dbReference type="PANTHER" id="PTHR43639">
    <property type="entry name" value="OXIDOREDUCTASE, SHORT-CHAIN DEHYDROGENASE/REDUCTASE FAMILY (AFU_ORTHOLOGUE AFUA_5G02870)"/>
    <property type="match status" value="1"/>
</dbReference>
<evidence type="ECO:0000313" key="4">
    <source>
        <dbReference type="Proteomes" id="UP001166585"/>
    </source>
</evidence>
<reference evidence="3" key="1">
    <citation type="submission" date="2021-05" db="EMBL/GenBank/DDBJ databases">
        <authorList>
            <person name="Sun Q."/>
            <person name="Inoue M."/>
        </authorList>
    </citation>
    <scope>NUCLEOTIDE SEQUENCE</scope>
    <source>
        <strain evidence="3">VKM B-3255</strain>
    </source>
</reference>
<dbReference type="SUPFAM" id="SSF51735">
    <property type="entry name" value="NAD(P)-binding Rossmann-fold domains"/>
    <property type="match status" value="1"/>
</dbReference>
<comment type="caution">
    <text evidence="3">The sequence shown here is derived from an EMBL/GenBank/DDBJ whole genome shotgun (WGS) entry which is preliminary data.</text>
</comment>
<dbReference type="Gene3D" id="3.40.50.720">
    <property type="entry name" value="NAD(P)-binding Rossmann-like Domain"/>
    <property type="match status" value="1"/>
</dbReference>
<dbReference type="Pfam" id="PF13561">
    <property type="entry name" value="adh_short_C2"/>
    <property type="match status" value="1"/>
</dbReference>
<dbReference type="Proteomes" id="UP001166585">
    <property type="component" value="Unassembled WGS sequence"/>
</dbReference>
<evidence type="ECO:0000256" key="1">
    <source>
        <dbReference type="ARBA" id="ARBA00006484"/>
    </source>
</evidence>
<accession>A0ABS5RCN0</accession>
<gene>
    <name evidence="3" type="ORF">KIP89_15930</name>
</gene>
<sequence>MEPTDITAIPAPARPVALVTGGGVRIGRAISLAMAGAGYDIAVHARLAKPAVEATLAEIRGLGARAALVTGDLAEMTAVEALIPEATAALGAPSLLVNNASEFHPDALGSLEPGIWERHMACNLRAPVFLTQAFAAALPEGVAGAVVNIIDQRVWKPTPAYLSYAIAKNGLWAATRMLAQALAPRIRVNAVGPGPTLANDRQDGEAFAYQSRAVLLGRGPTPEEIAGAVLYLARAASITGQMIAVDGGQHLAWQTPDTETD</sequence>
<protein>
    <submittedName>
        <fullName evidence="3">SDR family oxidoreductase</fullName>
    </submittedName>
</protein>
<dbReference type="PRINTS" id="PR00081">
    <property type="entry name" value="GDHRDH"/>
</dbReference>
<dbReference type="NCBIfam" id="NF006597">
    <property type="entry name" value="PRK09134.1"/>
    <property type="match status" value="1"/>
</dbReference>
<proteinExistence type="inferred from homology"/>
<keyword evidence="2" id="KW-0560">Oxidoreductase</keyword>
<dbReference type="PANTHER" id="PTHR43639:SF1">
    <property type="entry name" value="SHORT-CHAIN DEHYDROGENASE_REDUCTASE FAMILY PROTEIN"/>
    <property type="match status" value="1"/>
</dbReference>
<dbReference type="EMBL" id="JAHCQH010000020">
    <property type="protein sequence ID" value="MBS9478604.1"/>
    <property type="molecule type" value="Genomic_DNA"/>
</dbReference>